<dbReference type="InterPro" id="IPR029039">
    <property type="entry name" value="Flavoprotein-like_sf"/>
</dbReference>
<dbReference type="Proteomes" id="UP000260025">
    <property type="component" value="Unassembled WGS sequence"/>
</dbReference>
<dbReference type="InterPro" id="IPR017896">
    <property type="entry name" value="4Fe4S_Fe-S-bd"/>
</dbReference>
<comment type="caution">
    <text evidence="5">The sequence shown here is derived from an EMBL/GenBank/DDBJ whole genome shotgun (WGS) entry which is preliminary data.</text>
</comment>
<dbReference type="SUPFAM" id="SSF54862">
    <property type="entry name" value="4Fe-4S ferredoxins"/>
    <property type="match status" value="1"/>
</dbReference>
<dbReference type="PROSITE" id="PS00198">
    <property type="entry name" value="4FE4S_FER_1"/>
    <property type="match status" value="2"/>
</dbReference>
<evidence type="ECO:0000313" key="6">
    <source>
        <dbReference type="Proteomes" id="UP000260025"/>
    </source>
</evidence>
<accession>A0A3E2VBZ1</accession>
<dbReference type="EMBL" id="QVEV01000094">
    <property type="protein sequence ID" value="RGC07883.1"/>
    <property type="molecule type" value="Genomic_DNA"/>
</dbReference>
<dbReference type="Gene3D" id="3.30.70.20">
    <property type="match status" value="1"/>
</dbReference>
<dbReference type="Pfam" id="PF13187">
    <property type="entry name" value="Fer4_9"/>
    <property type="match status" value="1"/>
</dbReference>
<dbReference type="GO" id="GO:0046872">
    <property type="term" value="F:metal ion binding"/>
    <property type="evidence" value="ECO:0007669"/>
    <property type="project" value="UniProtKB-KW"/>
</dbReference>
<organism evidence="5 6">
    <name type="scientific">Clostridium innocuum</name>
    <dbReference type="NCBI Taxonomy" id="1522"/>
    <lineage>
        <taxon>Bacteria</taxon>
        <taxon>Bacillati</taxon>
        <taxon>Bacillota</taxon>
        <taxon>Clostridia</taxon>
        <taxon>Eubacteriales</taxon>
        <taxon>Clostridiaceae</taxon>
        <taxon>Clostridium</taxon>
    </lineage>
</organism>
<evidence type="ECO:0000256" key="1">
    <source>
        <dbReference type="ARBA" id="ARBA00022723"/>
    </source>
</evidence>
<evidence type="ECO:0000313" key="5">
    <source>
        <dbReference type="EMBL" id="RGC07883.1"/>
    </source>
</evidence>
<dbReference type="InterPro" id="IPR047964">
    <property type="entry name" value="EFR1-like"/>
</dbReference>
<dbReference type="RefSeq" id="WP_117445077.1">
    <property type="nucleotide sequence ID" value="NZ_JAJFEN010000115.1"/>
</dbReference>
<keyword evidence="1" id="KW-0479">Metal-binding</keyword>
<keyword evidence="3" id="KW-0411">Iron-sulfur</keyword>
<gene>
    <name evidence="5" type="ORF">DXA38_22520</name>
</gene>
<feature type="domain" description="4Fe-4S ferredoxin-type" evidence="4">
    <location>
        <begin position="210"/>
        <end position="237"/>
    </location>
</feature>
<evidence type="ECO:0000256" key="3">
    <source>
        <dbReference type="ARBA" id="ARBA00023014"/>
    </source>
</evidence>
<keyword evidence="2" id="KW-0408">Iron</keyword>
<sequence length="253" mass="28676">MILYFTGTGNSAYTADCIKAELQDEVRNLFDSIRHKSFEVLHSHRPWVIVTPTYAWRIPRVVEEWLRRTTLTGNQSIYFVMTCGGSIGNAGAYLEALCHEKQLEYKGCFAVKMPENYIALYDAPEDMQARQIIAAAQPAMKEAARYIQEGKCFPHASLQIRDRVNSTLINPLFYPLIVHARRFYATDVCIACHTCERVCPMGNIQLKQGKPVWGNACTHCMACICTCPKEAIEYGKSSQGKVRYLCSRVISEE</sequence>
<dbReference type="GO" id="GO:0051536">
    <property type="term" value="F:iron-sulfur cluster binding"/>
    <property type="evidence" value="ECO:0007669"/>
    <property type="project" value="UniProtKB-KW"/>
</dbReference>
<dbReference type="AlphaFoldDB" id="A0A3E2VBZ1"/>
<dbReference type="OrthoDB" id="9813995at2"/>
<evidence type="ECO:0000256" key="2">
    <source>
        <dbReference type="ARBA" id="ARBA00023004"/>
    </source>
</evidence>
<dbReference type="PROSITE" id="PS51379">
    <property type="entry name" value="4FE4S_FER_2"/>
    <property type="match status" value="2"/>
</dbReference>
<dbReference type="Gene3D" id="3.40.50.360">
    <property type="match status" value="1"/>
</dbReference>
<feature type="domain" description="4Fe-4S ferredoxin-type" evidence="4">
    <location>
        <begin position="180"/>
        <end position="209"/>
    </location>
</feature>
<reference evidence="5 6" key="1">
    <citation type="submission" date="2018-08" db="EMBL/GenBank/DDBJ databases">
        <title>A genome reference for cultivated species of the human gut microbiota.</title>
        <authorList>
            <person name="Zou Y."/>
            <person name="Xue W."/>
            <person name="Luo G."/>
        </authorList>
    </citation>
    <scope>NUCLEOTIDE SEQUENCE [LARGE SCALE GENOMIC DNA]</scope>
    <source>
        <strain evidence="5 6">OF01-2LB</strain>
    </source>
</reference>
<protein>
    <submittedName>
        <fullName evidence="5">Flavodoxin</fullName>
    </submittedName>
</protein>
<name>A0A3E2VBZ1_CLOIN</name>
<dbReference type="SUPFAM" id="SSF52218">
    <property type="entry name" value="Flavoproteins"/>
    <property type="match status" value="1"/>
</dbReference>
<evidence type="ECO:0000259" key="4">
    <source>
        <dbReference type="PROSITE" id="PS51379"/>
    </source>
</evidence>
<proteinExistence type="predicted"/>
<dbReference type="InterPro" id="IPR017900">
    <property type="entry name" value="4Fe4S_Fe_S_CS"/>
</dbReference>
<dbReference type="NCBIfam" id="NF038196">
    <property type="entry name" value="ferrodoxin_EFR1"/>
    <property type="match status" value="1"/>
</dbReference>